<proteinExistence type="predicted"/>
<feature type="domain" description="Histidine kinase" evidence="9">
    <location>
        <begin position="104"/>
        <end position="293"/>
    </location>
</feature>
<dbReference type="PANTHER" id="PTHR41523:SF8">
    <property type="entry name" value="ETHYLENE RESPONSE SENSOR PROTEIN"/>
    <property type="match status" value="1"/>
</dbReference>
<evidence type="ECO:0000313" key="11">
    <source>
        <dbReference type="Proteomes" id="UP000181976"/>
    </source>
</evidence>
<organism evidence="10 11">
    <name type="scientific">Thermophagus xiamenensis</name>
    <dbReference type="NCBI Taxonomy" id="385682"/>
    <lineage>
        <taxon>Bacteria</taxon>
        <taxon>Pseudomonadati</taxon>
        <taxon>Bacteroidota</taxon>
        <taxon>Bacteroidia</taxon>
        <taxon>Marinilabiliales</taxon>
        <taxon>Marinilabiliaceae</taxon>
        <taxon>Thermophagus</taxon>
    </lineage>
</organism>
<keyword evidence="3" id="KW-0597">Phosphoprotein</keyword>
<dbReference type="InterPro" id="IPR003594">
    <property type="entry name" value="HATPase_dom"/>
</dbReference>
<dbReference type="Pfam" id="PF07568">
    <property type="entry name" value="HisKA_2"/>
    <property type="match status" value="1"/>
</dbReference>
<dbReference type="SUPFAM" id="SSF55874">
    <property type="entry name" value="ATPase domain of HSP90 chaperone/DNA topoisomerase II/histidine kinase"/>
    <property type="match status" value="1"/>
</dbReference>
<dbReference type="AlphaFoldDB" id="A0A1I1V7Z7"/>
<keyword evidence="4" id="KW-0808">Transferase</keyword>
<dbReference type="PROSITE" id="PS50109">
    <property type="entry name" value="HIS_KIN"/>
    <property type="match status" value="1"/>
</dbReference>
<evidence type="ECO:0000256" key="3">
    <source>
        <dbReference type="ARBA" id="ARBA00022553"/>
    </source>
</evidence>
<evidence type="ECO:0000256" key="4">
    <source>
        <dbReference type="ARBA" id="ARBA00022679"/>
    </source>
</evidence>
<keyword evidence="5" id="KW-0547">Nucleotide-binding</keyword>
<keyword evidence="8" id="KW-1133">Transmembrane helix</keyword>
<keyword evidence="6 10" id="KW-0418">Kinase</keyword>
<dbReference type="InParanoid" id="A0A1I1V7Z7"/>
<dbReference type="Gene3D" id="3.30.565.10">
    <property type="entry name" value="Histidine kinase-like ATPase, C-terminal domain"/>
    <property type="match status" value="1"/>
</dbReference>
<dbReference type="GO" id="GO:0004673">
    <property type="term" value="F:protein histidine kinase activity"/>
    <property type="evidence" value="ECO:0007669"/>
    <property type="project" value="UniProtKB-EC"/>
</dbReference>
<dbReference type="InterPro" id="IPR011495">
    <property type="entry name" value="Sig_transdc_His_kin_sub2_dim/P"/>
</dbReference>
<evidence type="ECO:0000256" key="1">
    <source>
        <dbReference type="ARBA" id="ARBA00000085"/>
    </source>
</evidence>
<dbReference type="GO" id="GO:0005524">
    <property type="term" value="F:ATP binding"/>
    <property type="evidence" value="ECO:0007669"/>
    <property type="project" value="UniProtKB-KW"/>
</dbReference>
<reference evidence="10 11" key="1">
    <citation type="submission" date="2016-10" db="EMBL/GenBank/DDBJ databases">
        <authorList>
            <person name="de Groot N.N."/>
        </authorList>
    </citation>
    <scope>NUCLEOTIDE SEQUENCE [LARGE SCALE GENOMIC DNA]</scope>
    <source>
        <strain evidence="10 11">DSM 19012</strain>
    </source>
</reference>
<feature type="transmembrane region" description="Helical" evidence="8">
    <location>
        <begin position="52"/>
        <end position="73"/>
    </location>
</feature>
<dbReference type="RefSeq" id="WP_010527953.1">
    <property type="nucleotide sequence ID" value="NZ_AFSL01000065.1"/>
</dbReference>
<evidence type="ECO:0000313" key="10">
    <source>
        <dbReference type="EMBL" id="SFD79132.1"/>
    </source>
</evidence>
<dbReference type="PANTHER" id="PTHR41523">
    <property type="entry name" value="TWO-COMPONENT SYSTEM SENSOR PROTEIN"/>
    <property type="match status" value="1"/>
</dbReference>
<accession>A0A1I1V7Z7</accession>
<keyword evidence="8" id="KW-0812">Transmembrane</keyword>
<dbReference type="EMBL" id="FONA01000002">
    <property type="protein sequence ID" value="SFD79132.1"/>
    <property type="molecule type" value="Genomic_DNA"/>
</dbReference>
<dbReference type="STRING" id="385682.SAMN05444380_10269"/>
<comment type="catalytic activity">
    <reaction evidence="1">
        <text>ATP + protein L-histidine = ADP + protein N-phospho-L-histidine.</text>
        <dbReference type="EC" id="2.7.13.3"/>
    </reaction>
</comment>
<dbReference type="Proteomes" id="UP000181976">
    <property type="component" value="Unassembled WGS sequence"/>
</dbReference>
<evidence type="ECO:0000256" key="5">
    <source>
        <dbReference type="ARBA" id="ARBA00022741"/>
    </source>
</evidence>
<dbReference type="InterPro" id="IPR036890">
    <property type="entry name" value="HATPase_C_sf"/>
</dbReference>
<keyword evidence="11" id="KW-1185">Reference proteome</keyword>
<dbReference type="EC" id="2.7.13.3" evidence="2"/>
<dbReference type="OrthoDB" id="9767435at2"/>
<sequence>MAFRKQYEIYKDSLVNIENVRKIEQTENQYFLNLKEADIRFLEEQNRNKRNILILLSVGAFILLSLLVFVYSLQLSRKKALRKVSEQKDIIEKREKEKALLLKELNHRVKNNLQMVSSMFSLQAGQLKGEPGAEALLAARHRIEALMLIHQKLYRDDVDTTIDLVDYIRELTNNLVFGLTRKVNLILDLSPAYLYIDSAIPLGIIFNELLTNALKYGFKDNVLTLNVSLKEENNQLFLIIADNGAGVPPGFDMKKSRSLGLRLVYTLVQQLNGQINQFNDNGCRWEIVLNINN</sequence>
<evidence type="ECO:0000259" key="9">
    <source>
        <dbReference type="PROSITE" id="PS50109"/>
    </source>
</evidence>
<dbReference type="InterPro" id="IPR005467">
    <property type="entry name" value="His_kinase_dom"/>
</dbReference>
<name>A0A1I1V7Z7_9BACT</name>
<evidence type="ECO:0000256" key="8">
    <source>
        <dbReference type="SAM" id="Phobius"/>
    </source>
</evidence>
<evidence type="ECO:0000256" key="2">
    <source>
        <dbReference type="ARBA" id="ARBA00012438"/>
    </source>
</evidence>
<protein>
    <recommendedName>
        <fullName evidence="2">histidine kinase</fullName>
        <ecNumber evidence="2">2.7.13.3</ecNumber>
    </recommendedName>
</protein>
<evidence type="ECO:0000256" key="6">
    <source>
        <dbReference type="ARBA" id="ARBA00022777"/>
    </source>
</evidence>
<dbReference type="SMART" id="SM00387">
    <property type="entry name" value="HATPase_c"/>
    <property type="match status" value="1"/>
</dbReference>
<dbReference type="eggNOG" id="COG3920">
    <property type="taxonomic scope" value="Bacteria"/>
</dbReference>
<dbReference type="Pfam" id="PF02518">
    <property type="entry name" value="HATPase_c"/>
    <property type="match status" value="1"/>
</dbReference>
<dbReference type="Gene3D" id="3.30.450.20">
    <property type="entry name" value="PAS domain"/>
    <property type="match status" value="1"/>
</dbReference>
<evidence type="ECO:0000256" key="7">
    <source>
        <dbReference type="ARBA" id="ARBA00022840"/>
    </source>
</evidence>
<gene>
    <name evidence="10" type="ORF">SAMN05444380_10269</name>
</gene>
<keyword evidence="8" id="KW-0472">Membrane</keyword>
<keyword evidence="7" id="KW-0067">ATP-binding</keyword>